<accession>A0AAD9ITS7</accession>
<evidence type="ECO:0000313" key="2">
    <source>
        <dbReference type="Proteomes" id="UP001208570"/>
    </source>
</evidence>
<dbReference type="EMBL" id="JAODUP010001237">
    <property type="protein sequence ID" value="KAK2140821.1"/>
    <property type="molecule type" value="Genomic_DNA"/>
</dbReference>
<protein>
    <recommendedName>
        <fullName evidence="3">THAP-type domain-containing protein</fullName>
    </recommendedName>
</protein>
<gene>
    <name evidence="1" type="ORF">LSH36_1237g00000</name>
</gene>
<evidence type="ECO:0000313" key="1">
    <source>
        <dbReference type="EMBL" id="KAK2140821.1"/>
    </source>
</evidence>
<dbReference type="Proteomes" id="UP001208570">
    <property type="component" value="Unassembled WGS sequence"/>
</dbReference>
<keyword evidence="2" id="KW-1185">Reference proteome</keyword>
<proteinExistence type="predicted"/>
<sequence>MKGVTFVPFPKPHINRAKSERWIKACKREHFRIDSITKHTYICSLRFIGGNGSTDEYPDPVDATASPAQVSNLYRKLVLGLSRLIFSLTITIIKCFYQSRLSHAKPMDLTCDVYE</sequence>
<organism evidence="1 2">
    <name type="scientific">Paralvinella palmiformis</name>
    <dbReference type="NCBI Taxonomy" id="53620"/>
    <lineage>
        <taxon>Eukaryota</taxon>
        <taxon>Metazoa</taxon>
        <taxon>Spiralia</taxon>
        <taxon>Lophotrochozoa</taxon>
        <taxon>Annelida</taxon>
        <taxon>Polychaeta</taxon>
        <taxon>Sedentaria</taxon>
        <taxon>Canalipalpata</taxon>
        <taxon>Terebellida</taxon>
        <taxon>Terebelliformia</taxon>
        <taxon>Alvinellidae</taxon>
        <taxon>Paralvinella</taxon>
    </lineage>
</organism>
<name>A0AAD9ITS7_9ANNE</name>
<evidence type="ECO:0008006" key="3">
    <source>
        <dbReference type="Google" id="ProtNLM"/>
    </source>
</evidence>
<dbReference type="AlphaFoldDB" id="A0AAD9ITS7"/>
<comment type="caution">
    <text evidence="1">The sequence shown here is derived from an EMBL/GenBank/DDBJ whole genome shotgun (WGS) entry which is preliminary data.</text>
</comment>
<reference evidence="1" key="1">
    <citation type="journal article" date="2023" name="Mol. Biol. Evol.">
        <title>Third-Generation Sequencing Reveals the Adaptive Role of the Epigenome in Three Deep-Sea Polychaetes.</title>
        <authorList>
            <person name="Perez M."/>
            <person name="Aroh O."/>
            <person name="Sun Y."/>
            <person name="Lan Y."/>
            <person name="Juniper S.K."/>
            <person name="Young C.R."/>
            <person name="Angers B."/>
            <person name="Qian P.Y."/>
        </authorList>
    </citation>
    <scope>NUCLEOTIDE SEQUENCE</scope>
    <source>
        <strain evidence="1">P08H-3</strain>
    </source>
</reference>